<comment type="subcellular location">
    <subcellularLocation>
        <location evidence="1">Cell membrane</location>
        <topology evidence="1">Multi-pass membrane protein</topology>
    </subcellularLocation>
</comment>
<keyword evidence="2" id="KW-1003">Cell membrane</keyword>
<feature type="transmembrane region" description="Helical" evidence="6">
    <location>
        <begin position="269"/>
        <end position="290"/>
    </location>
</feature>
<dbReference type="EMBL" id="CP007726">
    <property type="protein sequence ID" value="AJE18720.1"/>
    <property type="molecule type" value="Genomic_DNA"/>
</dbReference>
<dbReference type="InterPro" id="IPR025405">
    <property type="entry name" value="DUF4131"/>
</dbReference>
<dbReference type="AlphaFoldDB" id="A0A0B5CQ60"/>
<evidence type="ECO:0000256" key="4">
    <source>
        <dbReference type="ARBA" id="ARBA00022989"/>
    </source>
</evidence>
<dbReference type="PANTHER" id="PTHR30619">
    <property type="entry name" value="DNA INTERNALIZATION/COMPETENCE PROTEIN COMEC/REC2"/>
    <property type="match status" value="1"/>
</dbReference>
<dbReference type="PANTHER" id="PTHR30619:SF1">
    <property type="entry name" value="RECOMBINATION PROTEIN 2"/>
    <property type="match status" value="1"/>
</dbReference>
<evidence type="ECO:0000256" key="2">
    <source>
        <dbReference type="ARBA" id="ARBA00022475"/>
    </source>
</evidence>
<sequence>MPIYLPSAFCAGVLLSFALPAAPPFWLFAVWAACAVPILRRFPRTAVFVLLTCAGTAYGVWRTEQALVARWPLERQGEAVEMTVRAAGLAQDDGRRVRLEAEAETSGGRRYRVQLSDYQRREWPAGSVWRLKLKMRPPIGEENIGGFSREAWALANGIDASATAGAERQLLADRKNGFSDGLLRLRGRIRSSWQRLPPEMADGAALMRALSIGEQDALSGGWWQVFRPLGLNHLISVSGLHVGMVALLAAWLMKRLLLLLPAAPRRPRVWMLAAGAAAALVYSGLAGFAVPTLRSMLMIASVAAAWSLGGTASAWRGWWAALALILLLDPSAALAAGSWLSFGLVAALLWADSCRTGGGKAWWISALRGQWAATLASLPAVGFLFSALPPASPLANAAAIPWFSWLLVPLALTASFFPFYPLQYAAAWLGQHTLHVLAAMAEFAPEWGLAAAPWPLLLSALAAVAVWLLPRGAALRPWAAVVLAGFLLYRPAPPKEGRLKMVVLDVGQGLAVYFQTASHHLLFDTGTAGAAQMQTLPALHAHGVRRLDTLLLSHHDTDHDGGAPLIIRALKPREVLAGQPEFYGGLGPTQVQNCRTGRQWEWDGVHFELLAVEGEAADDNARSCVLRAVAGGTAFIVTGDLDIKGERKLLERYGQSLYSQALVLGHHGSSGSSSGAFLNAVSPDFAIASSGFGNSYRHPTAEVQNRVRAHGIRLLRTDHQGAWLLESDGQTVTARQWRPKRFYWQWKPLDD</sequence>
<protein>
    <submittedName>
        <fullName evidence="8">Competence protein ComA</fullName>
    </submittedName>
</protein>
<feature type="transmembrane region" description="Helical" evidence="6">
    <location>
        <begin position="371"/>
        <end position="390"/>
    </location>
</feature>
<proteinExistence type="predicted"/>
<feature type="transmembrane region" description="Helical" evidence="6">
    <location>
        <begin position="42"/>
        <end position="61"/>
    </location>
</feature>
<dbReference type="InterPro" id="IPR036866">
    <property type="entry name" value="RibonucZ/Hydroxyglut_hydro"/>
</dbReference>
<dbReference type="Pfam" id="PF00753">
    <property type="entry name" value="Lactamase_B"/>
    <property type="match status" value="1"/>
</dbReference>
<reference evidence="8 9" key="2">
    <citation type="journal article" date="2015" name="PLoS Genet.">
        <title>Common Cell Shape Evolution of Two Nasopharyngeal Pathogens.</title>
        <authorList>
            <person name="Veyrier F.J."/>
            <person name="Biais N."/>
            <person name="Morales P."/>
            <person name="Belkacem N."/>
            <person name="Guilhen C."/>
            <person name="Ranjeva S."/>
            <person name="Sismeiro O."/>
            <person name="Pehau-Arnaudet G."/>
            <person name="Rocha E.P."/>
            <person name="Werts C."/>
            <person name="Taha M.K."/>
            <person name="Boneca I.G."/>
        </authorList>
    </citation>
    <scope>NUCLEOTIDE SEQUENCE [LARGE SCALE GENOMIC DNA]</scope>
    <source>
        <strain evidence="8 9">ATCC 29315</strain>
    </source>
</reference>
<dbReference type="InterPro" id="IPR001279">
    <property type="entry name" value="Metallo-B-lactamas"/>
</dbReference>
<feature type="transmembrane region" description="Helical" evidence="6">
    <location>
        <begin position="234"/>
        <end position="253"/>
    </location>
</feature>
<evidence type="ECO:0000313" key="9">
    <source>
        <dbReference type="Proteomes" id="UP000031392"/>
    </source>
</evidence>
<dbReference type="InterPro" id="IPR004477">
    <property type="entry name" value="ComEC_N"/>
</dbReference>
<reference evidence="9" key="1">
    <citation type="submission" date="2014-05" db="EMBL/GenBank/DDBJ databases">
        <title>Complete Genome sequence of Neisseria elongata subsp. glycolytica.</title>
        <authorList>
            <person name="Veyrier F.J."/>
            <person name="Taha M.-K."/>
        </authorList>
    </citation>
    <scope>NUCLEOTIDE SEQUENCE [LARGE SCALE GENOMIC DNA]</scope>
    <source>
        <strain evidence="9">ATCC 29315</strain>
    </source>
</reference>
<gene>
    <name evidence="8" type="ORF">NELON_07335</name>
</gene>
<keyword evidence="4 6" id="KW-1133">Transmembrane helix</keyword>
<dbReference type="SUPFAM" id="SSF56281">
    <property type="entry name" value="Metallo-hydrolase/oxidoreductase"/>
    <property type="match status" value="1"/>
</dbReference>
<dbReference type="KEGG" id="nel:NELON_07335"/>
<feature type="transmembrane region" description="Helical" evidence="6">
    <location>
        <begin position="297"/>
        <end position="315"/>
    </location>
</feature>
<dbReference type="GO" id="GO:0030420">
    <property type="term" value="P:establishment of competence for transformation"/>
    <property type="evidence" value="ECO:0007669"/>
    <property type="project" value="InterPro"/>
</dbReference>
<dbReference type="GO" id="GO:0005886">
    <property type="term" value="C:plasma membrane"/>
    <property type="evidence" value="ECO:0007669"/>
    <property type="project" value="UniProtKB-SubCell"/>
</dbReference>
<dbReference type="HOGENOM" id="CLU_010363_3_0_4"/>
<evidence type="ECO:0000313" key="8">
    <source>
        <dbReference type="EMBL" id="AJE18720.1"/>
    </source>
</evidence>
<evidence type="ECO:0000259" key="7">
    <source>
        <dbReference type="SMART" id="SM00849"/>
    </source>
</evidence>
<dbReference type="Pfam" id="PF13567">
    <property type="entry name" value="DUF4131"/>
    <property type="match status" value="1"/>
</dbReference>
<keyword evidence="3 6" id="KW-0812">Transmembrane</keyword>
<feature type="transmembrane region" description="Helical" evidence="6">
    <location>
        <begin position="321"/>
        <end position="350"/>
    </location>
</feature>
<feature type="transmembrane region" description="Helical" evidence="6">
    <location>
        <begin position="447"/>
        <end position="469"/>
    </location>
</feature>
<feature type="domain" description="Metallo-beta-lactamase" evidence="7">
    <location>
        <begin position="508"/>
        <end position="692"/>
    </location>
</feature>
<evidence type="ECO:0000256" key="3">
    <source>
        <dbReference type="ARBA" id="ARBA00022692"/>
    </source>
</evidence>
<dbReference type="InterPro" id="IPR052159">
    <property type="entry name" value="Competence_DNA_uptake"/>
</dbReference>
<evidence type="ECO:0000256" key="1">
    <source>
        <dbReference type="ARBA" id="ARBA00004651"/>
    </source>
</evidence>
<keyword evidence="9" id="KW-1185">Reference proteome</keyword>
<evidence type="ECO:0000256" key="5">
    <source>
        <dbReference type="ARBA" id="ARBA00023136"/>
    </source>
</evidence>
<dbReference type="CDD" id="cd07731">
    <property type="entry name" value="ComA-like_MBL-fold"/>
    <property type="match status" value="1"/>
</dbReference>
<organism evidence="8 9">
    <name type="scientific">Neisseria elongata subsp. glycolytica ATCC 29315</name>
    <dbReference type="NCBI Taxonomy" id="546263"/>
    <lineage>
        <taxon>Bacteria</taxon>
        <taxon>Pseudomonadati</taxon>
        <taxon>Pseudomonadota</taxon>
        <taxon>Betaproteobacteria</taxon>
        <taxon>Neisseriales</taxon>
        <taxon>Neisseriaceae</taxon>
        <taxon>Neisseria</taxon>
    </lineage>
</organism>
<dbReference type="SMART" id="SM00849">
    <property type="entry name" value="Lactamase_B"/>
    <property type="match status" value="1"/>
</dbReference>
<dbReference type="NCBIfam" id="TIGR00360">
    <property type="entry name" value="ComEC_N-term"/>
    <property type="match status" value="1"/>
</dbReference>
<keyword evidence="5 6" id="KW-0472">Membrane</keyword>
<accession>A0A0B5CQ60</accession>
<dbReference type="Proteomes" id="UP000031392">
    <property type="component" value="Chromosome"/>
</dbReference>
<dbReference type="RefSeq" id="WP_041961427.1">
    <property type="nucleotide sequence ID" value="NZ_CP007726.1"/>
</dbReference>
<dbReference type="NCBIfam" id="TIGR00361">
    <property type="entry name" value="ComEC_Rec2"/>
    <property type="match status" value="1"/>
</dbReference>
<dbReference type="Gene3D" id="3.60.15.10">
    <property type="entry name" value="Ribonuclease Z/Hydroxyacylglutathione hydrolase-like"/>
    <property type="match status" value="1"/>
</dbReference>
<dbReference type="Pfam" id="PF03772">
    <property type="entry name" value="Competence"/>
    <property type="match status" value="1"/>
</dbReference>
<feature type="transmembrane region" description="Helical" evidence="6">
    <location>
        <begin position="402"/>
        <end position="426"/>
    </location>
</feature>
<dbReference type="InterPro" id="IPR004797">
    <property type="entry name" value="Competence_ComEC/Rec2"/>
</dbReference>
<dbReference type="PATRIC" id="fig|546263.7.peg.1571"/>
<dbReference type="InterPro" id="IPR035681">
    <property type="entry name" value="ComA-like_MBL"/>
</dbReference>
<evidence type="ECO:0000256" key="6">
    <source>
        <dbReference type="SAM" id="Phobius"/>
    </source>
</evidence>
<name>A0A0B5CQ60_NEIEG</name>